<evidence type="ECO:0000259" key="6">
    <source>
        <dbReference type="PROSITE" id="PS50109"/>
    </source>
</evidence>
<dbReference type="PROSITE" id="PS50109">
    <property type="entry name" value="HIS_KIN"/>
    <property type="match status" value="1"/>
</dbReference>
<reference evidence="7 9" key="1">
    <citation type="submission" date="2014-03" db="EMBL/GenBank/DDBJ databases">
        <title>Complete genome sequence of a deeply braunched marine Bacteroidia bacterium Draconibacterium orientale type strain FH5T.</title>
        <authorList>
            <person name="Li X."/>
            <person name="Wang X."/>
            <person name="Xie Z."/>
            <person name="Du Z."/>
            <person name="Chen G."/>
        </authorList>
    </citation>
    <scope>NUCLEOTIDE SEQUENCE [LARGE SCALE GENOMIC DNA]</scope>
    <source>
        <strain evidence="7 9">FH5</strain>
    </source>
</reference>
<dbReference type="Pfam" id="PF07494">
    <property type="entry name" value="Reg_prop"/>
    <property type="match status" value="4"/>
</dbReference>
<dbReference type="AlphaFoldDB" id="X5E6G9"/>
<dbReference type="eggNOG" id="COG2205">
    <property type="taxonomic scope" value="Bacteria"/>
</dbReference>
<dbReference type="GO" id="GO:0000155">
    <property type="term" value="F:phosphorelay sensor kinase activity"/>
    <property type="evidence" value="ECO:0007669"/>
    <property type="project" value="InterPro"/>
</dbReference>
<keyword evidence="5" id="KW-0812">Transmembrane</keyword>
<reference evidence="8 10" key="2">
    <citation type="submission" date="2016-10" db="EMBL/GenBank/DDBJ databases">
        <authorList>
            <person name="de Groot N.N."/>
        </authorList>
    </citation>
    <scope>NUCLEOTIDE SEQUENCE [LARGE SCALE GENOMIC DNA]</scope>
    <source>
        <strain evidence="8 10">DSM 25947</strain>
    </source>
</reference>
<keyword evidence="4" id="KW-0175">Coiled coil</keyword>
<dbReference type="InterPro" id="IPR011110">
    <property type="entry name" value="Reg_prop"/>
</dbReference>
<dbReference type="HOGENOM" id="CLU_000445_28_2_10"/>
<comment type="catalytic activity">
    <reaction evidence="1">
        <text>ATP + protein L-histidine = ADP + protein N-phospho-L-histidine.</text>
        <dbReference type="EC" id="2.7.13.3"/>
    </reaction>
</comment>
<dbReference type="Proteomes" id="UP000181981">
    <property type="component" value="Unassembled WGS sequence"/>
</dbReference>
<evidence type="ECO:0000313" key="7">
    <source>
        <dbReference type="EMBL" id="AHW62231.1"/>
    </source>
</evidence>
<dbReference type="PRINTS" id="PR00344">
    <property type="entry name" value="BCTRLSENSOR"/>
</dbReference>
<feature type="coiled-coil region" evidence="4">
    <location>
        <begin position="832"/>
        <end position="894"/>
    </location>
</feature>
<dbReference type="InterPro" id="IPR003594">
    <property type="entry name" value="HATPase_dom"/>
</dbReference>
<dbReference type="RefSeq" id="WP_038561501.1">
    <property type="nucleotide sequence ID" value="NZ_FOHT01000001.1"/>
</dbReference>
<evidence type="ECO:0000313" key="8">
    <source>
        <dbReference type="EMBL" id="SES66132.1"/>
    </source>
</evidence>
<dbReference type="InterPro" id="IPR013783">
    <property type="entry name" value="Ig-like_fold"/>
</dbReference>
<dbReference type="Proteomes" id="UP000023772">
    <property type="component" value="Chromosome"/>
</dbReference>
<sequence length="1136" mass="129446">MYYRNQLTFKLFKSMVFMIKSIKKKYWVKSLLLFCTIIISVVSFAETIDLIYADPIPDKEFKSKNSTCIVQDDKGFVWIGTNDGLYCLRGDNLARYLSGGNDSTSLYDNRIQDLFVDKSGKLWIISIDGLCTYNPCFDNFNRIISSFELGDGEFRQISAIQQDQTNNIYISVTNSIYRIDKEQNTLELVFHNPDFWITDFLFDENNNIWISSNNGGLTYFDITERTSERFLSDATDKTSLSNNHIFDISLVDNSKLWIATYGGGVNLLDTKTREIKRYTTGDNYSDYVVFIYADRNNTIWICDLKGMRRYDKESDTFVRIQSVNTAGDLVKEFPSRVLQDKQGNYWTVNSPGGIGLRYQSKGISIYDENPGKFWHTINNNTLTIAFNDNNVCWIGNANDGIDVFDFKNKRHRVYHSDLNDPGSLGRGAVCCLYNDSQNRMWVGTNLGGLQCYDPVNDKFITYVHDPQDSLSISNNDIRGIQEDADGNFWVITHGKGIDYFNYKEQKFYNYNVAENGLSNDWPFQLLLDSDENLWVASPSGVSVLKKGEKKFTCYYHVPEYSYTIPSDYINCLFQDSKKRIWIGTFSGLCRYIPDGDNFHRVDPGFPAHNICSVEEDRNGNLWVSSVTGITGFNPETEQLIVNLDEADGLPSGIFKAGSSAKSANNVLFFGGDKGIASFNPEKLKLNTGVPDVFISGIFLQNKKVEKFGPDEILPKSPLCADNINLKYNQNSVGFEYTSTNYVDHANNKYKYKLEGIDEDWIETNHSHVNYNYLPHGKYVFRVIAANNDGIWNNTGASMKVIIQPPLWLEWWFIASFIVFLGLLVVVIFRYRVAKLKAEKEKLETLVEERTKVLNDKNRLLELQKEKLHVRNSLLKQQKQQIETQANKITEVAENLSLLNAELTTANTTKDKLFSIIAHDLINPFNAILGFSEVLNKGYKNMDEENRVEIIKHIHESSRNAFDLLNSLLHWARSQDKKIEFNPENLTIAEIFSNVMVEVSATALKKQINVESKLENKDLAIYFDRNIIRLILRNLLMNAIKFSNNESSIFINAVQTEADTVLFSVKDFGVGMNADYASTIFSDDMNIDVTVGTNGEKGVGLGLSLCKEFVTSHNGKIWVESEPGKGSTFFFTIPGKQ</sequence>
<dbReference type="EC" id="2.7.13.3" evidence="2"/>
<organism evidence="8 10">
    <name type="scientific">Draconibacterium orientale</name>
    <dbReference type="NCBI Taxonomy" id="1168034"/>
    <lineage>
        <taxon>Bacteria</taxon>
        <taxon>Pseudomonadati</taxon>
        <taxon>Bacteroidota</taxon>
        <taxon>Bacteroidia</taxon>
        <taxon>Marinilabiliales</taxon>
        <taxon>Prolixibacteraceae</taxon>
        <taxon>Draconibacterium</taxon>
    </lineage>
</organism>
<dbReference type="SUPFAM" id="SSF55874">
    <property type="entry name" value="ATPase domain of HSP90 chaperone/DNA topoisomerase II/histidine kinase"/>
    <property type="match status" value="1"/>
</dbReference>
<dbReference type="STRING" id="1168034.FH5T_17855"/>
<dbReference type="Pfam" id="PF07495">
    <property type="entry name" value="Y_Y_Y"/>
    <property type="match status" value="1"/>
</dbReference>
<dbReference type="Pfam" id="PF00512">
    <property type="entry name" value="HisKA"/>
    <property type="match status" value="1"/>
</dbReference>
<keyword evidence="8" id="KW-0418">Kinase</keyword>
<evidence type="ECO:0000313" key="9">
    <source>
        <dbReference type="Proteomes" id="UP000023772"/>
    </source>
</evidence>
<dbReference type="Gene3D" id="3.30.565.10">
    <property type="entry name" value="Histidine kinase-like ATPase, C-terminal domain"/>
    <property type="match status" value="1"/>
</dbReference>
<evidence type="ECO:0000313" key="10">
    <source>
        <dbReference type="Proteomes" id="UP000181981"/>
    </source>
</evidence>
<dbReference type="PANTHER" id="PTHR43547:SF2">
    <property type="entry name" value="HYBRID SIGNAL TRANSDUCTION HISTIDINE KINASE C"/>
    <property type="match status" value="1"/>
</dbReference>
<evidence type="ECO:0000256" key="5">
    <source>
        <dbReference type="SAM" id="Phobius"/>
    </source>
</evidence>
<evidence type="ECO:0000256" key="3">
    <source>
        <dbReference type="ARBA" id="ARBA00022553"/>
    </source>
</evidence>
<accession>X5E6G9</accession>
<feature type="transmembrane region" description="Helical" evidence="5">
    <location>
        <begin position="810"/>
        <end position="832"/>
    </location>
</feature>
<proteinExistence type="predicted"/>
<evidence type="ECO:0000256" key="1">
    <source>
        <dbReference type="ARBA" id="ARBA00000085"/>
    </source>
</evidence>
<name>X5E6G9_9BACT</name>
<gene>
    <name evidence="7" type="ORF">FH5T_17855</name>
    <name evidence="8" type="ORF">SAMN05444285_101111</name>
</gene>
<dbReference type="OrthoDB" id="717811at2"/>
<dbReference type="SUPFAM" id="SSF63829">
    <property type="entry name" value="Calcium-dependent phosphotriesterase"/>
    <property type="match status" value="3"/>
</dbReference>
<dbReference type="Gene3D" id="1.10.287.130">
    <property type="match status" value="1"/>
</dbReference>
<dbReference type="InterPro" id="IPR036890">
    <property type="entry name" value="HATPase_C_sf"/>
</dbReference>
<evidence type="ECO:0000256" key="4">
    <source>
        <dbReference type="SAM" id="Coils"/>
    </source>
</evidence>
<dbReference type="InterPro" id="IPR011123">
    <property type="entry name" value="Y_Y_Y"/>
</dbReference>
<dbReference type="InterPro" id="IPR036097">
    <property type="entry name" value="HisK_dim/P_sf"/>
</dbReference>
<dbReference type="CDD" id="cd00082">
    <property type="entry name" value="HisKA"/>
    <property type="match status" value="1"/>
</dbReference>
<feature type="domain" description="Histidine kinase" evidence="6">
    <location>
        <begin position="915"/>
        <end position="1136"/>
    </location>
</feature>
<dbReference type="EMBL" id="FOHT01000001">
    <property type="protein sequence ID" value="SES66132.1"/>
    <property type="molecule type" value="Genomic_DNA"/>
</dbReference>
<dbReference type="SMART" id="SM00387">
    <property type="entry name" value="HATPase_c"/>
    <property type="match status" value="1"/>
</dbReference>
<dbReference type="SUPFAM" id="SSF47384">
    <property type="entry name" value="Homodimeric domain of signal transducing histidine kinase"/>
    <property type="match status" value="1"/>
</dbReference>
<dbReference type="PANTHER" id="PTHR43547">
    <property type="entry name" value="TWO-COMPONENT HISTIDINE KINASE"/>
    <property type="match status" value="1"/>
</dbReference>
<keyword evidence="9" id="KW-1185">Reference proteome</keyword>
<protein>
    <recommendedName>
        <fullName evidence="2">histidine kinase</fullName>
        <ecNumber evidence="2">2.7.13.3</ecNumber>
    </recommendedName>
</protein>
<dbReference type="eggNOG" id="COG3292">
    <property type="taxonomic scope" value="Bacteria"/>
</dbReference>
<dbReference type="InterPro" id="IPR003661">
    <property type="entry name" value="HisK_dim/P_dom"/>
</dbReference>
<dbReference type="InterPro" id="IPR015943">
    <property type="entry name" value="WD40/YVTN_repeat-like_dom_sf"/>
</dbReference>
<keyword evidence="3" id="KW-0597">Phosphoprotein</keyword>
<dbReference type="Pfam" id="PF02518">
    <property type="entry name" value="HATPase_c"/>
    <property type="match status" value="1"/>
</dbReference>
<dbReference type="Gene3D" id="2.60.40.10">
    <property type="entry name" value="Immunoglobulins"/>
    <property type="match status" value="1"/>
</dbReference>
<keyword evidence="8" id="KW-0808">Transferase</keyword>
<dbReference type="InterPro" id="IPR004358">
    <property type="entry name" value="Sig_transdc_His_kin-like_C"/>
</dbReference>
<dbReference type="InterPro" id="IPR005467">
    <property type="entry name" value="His_kinase_dom"/>
</dbReference>
<dbReference type="KEGG" id="dori:FH5T_17855"/>
<dbReference type="SMART" id="SM00388">
    <property type="entry name" value="HisKA"/>
    <property type="match status" value="1"/>
</dbReference>
<evidence type="ECO:0000256" key="2">
    <source>
        <dbReference type="ARBA" id="ARBA00012438"/>
    </source>
</evidence>
<keyword evidence="5" id="KW-1133">Transmembrane helix</keyword>
<keyword evidence="5" id="KW-0472">Membrane</keyword>
<dbReference type="EMBL" id="CP007451">
    <property type="protein sequence ID" value="AHW62231.1"/>
    <property type="molecule type" value="Genomic_DNA"/>
</dbReference>
<dbReference type="Gene3D" id="2.130.10.10">
    <property type="entry name" value="YVTN repeat-like/Quinoprotein amine dehydrogenase"/>
    <property type="match status" value="3"/>
</dbReference>